<reference evidence="10 11" key="1">
    <citation type="submission" date="2015-04" db="EMBL/GenBank/DDBJ databases">
        <title>Draft Genome Sequence of the Novel Agar-Digesting Marine Bacterium Q1.</title>
        <authorList>
            <person name="Li Y."/>
            <person name="Li D."/>
            <person name="Chen G."/>
            <person name="Du Z."/>
        </authorList>
    </citation>
    <scope>NUCLEOTIDE SEQUENCE [LARGE SCALE GENOMIC DNA]</scope>
    <source>
        <strain evidence="10 11">Q1</strain>
    </source>
</reference>
<keyword evidence="11" id="KW-1185">Reference proteome</keyword>
<dbReference type="Pfam" id="PF00015">
    <property type="entry name" value="MCPsignal"/>
    <property type="match status" value="1"/>
</dbReference>
<dbReference type="PANTHER" id="PTHR43531">
    <property type="entry name" value="PROTEIN ICFG"/>
    <property type="match status" value="1"/>
</dbReference>
<feature type="region of interest" description="Disordered" evidence="7">
    <location>
        <begin position="496"/>
        <end position="525"/>
    </location>
</feature>
<keyword evidence="6" id="KW-0175">Coiled coil</keyword>
<dbReference type="GO" id="GO:0004888">
    <property type="term" value="F:transmembrane signaling receptor activity"/>
    <property type="evidence" value="ECO:0007669"/>
    <property type="project" value="InterPro"/>
</dbReference>
<dbReference type="AlphaFoldDB" id="A0A0J8GNQ6"/>
<evidence type="ECO:0000256" key="2">
    <source>
        <dbReference type="ARBA" id="ARBA00022481"/>
    </source>
</evidence>
<dbReference type="GO" id="GO:0005886">
    <property type="term" value="C:plasma membrane"/>
    <property type="evidence" value="ECO:0007669"/>
    <property type="project" value="TreeGrafter"/>
</dbReference>
<proteinExistence type="inferred from homology"/>
<dbReference type="InterPro" id="IPR003660">
    <property type="entry name" value="HAMP_dom"/>
</dbReference>
<dbReference type="InterPro" id="IPR004090">
    <property type="entry name" value="Chemotax_Me-accpt_rcpt"/>
</dbReference>
<dbReference type="InterPro" id="IPR000014">
    <property type="entry name" value="PAS"/>
</dbReference>
<evidence type="ECO:0000256" key="3">
    <source>
        <dbReference type="ARBA" id="ARBA00023224"/>
    </source>
</evidence>
<dbReference type="GO" id="GO:0006935">
    <property type="term" value="P:chemotaxis"/>
    <property type="evidence" value="ECO:0007669"/>
    <property type="project" value="InterPro"/>
</dbReference>
<name>A0A0J8GNQ6_9ALTE</name>
<dbReference type="Pfam" id="PF13188">
    <property type="entry name" value="PAS_8"/>
    <property type="match status" value="1"/>
</dbReference>
<dbReference type="Gene3D" id="1.10.287.950">
    <property type="entry name" value="Methyl-accepting chemotaxis protein"/>
    <property type="match status" value="1"/>
</dbReference>
<dbReference type="EMBL" id="LAZL01000025">
    <property type="protein sequence ID" value="KMT64417.1"/>
    <property type="molecule type" value="Genomic_DNA"/>
</dbReference>
<dbReference type="Pfam" id="PF18947">
    <property type="entry name" value="HAMP_2"/>
    <property type="match status" value="1"/>
</dbReference>
<comment type="similarity">
    <text evidence="4">Belongs to the methyl-accepting chemotaxis (MCP) protein family.</text>
</comment>
<gene>
    <name evidence="10" type="ORF">XM47_14575</name>
</gene>
<feature type="domain" description="Methyl-accepting transducer" evidence="8">
    <location>
        <begin position="492"/>
        <end position="721"/>
    </location>
</feature>
<dbReference type="Pfam" id="PF13426">
    <property type="entry name" value="PAS_9"/>
    <property type="match status" value="1"/>
</dbReference>
<dbReference type="Proteomes" id="UP000037600">
    <property type="component" value="Unassembled WGS sequence"/>
</dbReference>
<dbReference type="PRINTS" id="PR00260">
    <property type="entry name" value="CHEMTRNSDUCR"/>
</dbReference>
<evidence type="ECO:0000256" key="4">
    <source>
        <dbReference type="ARBA" id="ARBA00029447"/>
    </source>
</evidence>
<keyword evidence="3 5" id="KW-0807">Transducer</keyword>
<sequence length="790" mass="86381">MADRISAEAVITSRLKQALDKCNANVMLVDPDLDIIYLNDSLNATFTRYAGDFASSLSNFSIGHILECSLEQFNTEELNIANTVKQNNQTETHQYLIASLTFELSFTPVLNDTGDRIGTVIEWQDRTEFLAQQKEERKVASENLRIKQALDACAANVMLADKDFNIIYLNDAVKGLLTERETTLNQALPHFSVKGLLGSNIDVFHKTPQHQRQLLAGLKDTYTTQIEIAGLTFKLTATPVNNEAGDRLGTVVEWLDLTESLANEAREKAISEANSRVKQALDSSSNNTMIADAEHNIIYMNESLNKLMHAAESDIKEVFTQFNADTLVGSSMDIFHKQPSHQRALIESLTDSFKTEIKVGRRIFSLIANPIISDTQQRLGTVVEWEDRTLEVAVENEVADIVSAASNGDLSQRLNLDDKTGFFRSLSEGLNQLVTACDDAIQDTVVMLDAMAHGDLTKRIEKDYQGAFAKLKNDANATVEKLTEIIGRVDHSASTVSEGADELAQGNANLSQRTEEQASSLEETASSMEEMTSTVKQNADNSKIADELAGQAKDKAAQGGQIVERAVKSMAEINDSSKRIADIIGVIDEIAFQTNLLALNAAVEAARAGEQGRGFAVVAGEVRNLAQRSAQAAKEIKDLIRDSVSKVEDGAALVNESGATLKEIVMSVEKVSQMVADISVASTEQSSGIEQVNKAVNQMDEMTQQNAALVEEASATAESMSEQARAMKQLLSFFTINSQHKVSSTEAIELFTPKAEAESNALSQSTSSTPTRRDTSNKMSFSEDDDWEEF</sequence>
<evidence type="ECO:0000313" key="11">
    <source>
        <dbReference type="Proteomes" id="UP000037600"/>
    </source>
</evidence>
<feature type="region of interest" description="Disordered" evidence="7">
    <location>
        <begin position="752"/>
        <end position="790"/>
    </location>
</feature>
<dbReference type="GO" id="GO:0007165">
    <property type="term" value="P:signal transduction"/>
    <property type="evidence" value="ECO:0007669"/>
    <property type="project" value="UniProtKB-KW"/>
</dbReference>
<protein>
    <submittedName>
        <fullName evidence="10">Uncharacterized protein</fullName>
    </submittedName>
</protein>
<evidence type="ECO:0000256" key="5">
    <source>
        <dbReference type="PROSITE-ProRule" id="PRU00284"/>
    </source>
</evidence>
<dbReference type="PANTHER" id="PTHR43531:SF14">
    <property type="entry name" value="METHYL-ACCEPTING CHEMOTAXIS PROTEIN I-RELATED"/>
    <property type="match status" value="1"/>
</dbReference>
<dbReference type="SUPFAM" id="SSF58104">
    <property type="entry name" value="Methyl-accepting chemotaxis protein (MCP) signaling domain"/>
    <property type="match status" value="1"/>
</dbReference>
<evidence type="ECO:0000256" key="6">
    <source>
        <dbReference type="SAM" id="Coils"/>
    </source>
</evidence>
<evidence type="ECO:0000259" key="9">
    <source>
        <dbReference type="PROSITE" id="PS50885"/>
    </source>
</evidence>
<dbReference type="SMART" id="SM00283">
    <property type="entry name" value="MA"/>
    <property type="match status" value="1"/>
</dbReference>
<dbReference type="FunFam" id="1.10.287.950:FF:000001">
    <property type="entry name" value="Methyl-accepting chemotaxis sensory transducer"/>
    <property type="match status" value="1"/>
</dbReference>
<dbReference type="InterPro" id="IPR051310">
    <property type="entry name" value="MCP_chemotaxis"/>
</dbReference>
<comment type="caution">
    <text evidence="10">The sequence shown here is derived from an EMBL/GenBank/DDBJ whole genome shotgun (WGS) entry which is preliminary data.</text>
</comment>
<dbReference type="FunFam" id="3.30.450.20:FF:000075">
    <property type="entry name" value="Methyl-accepting chemotaxis protein"/>
    <property type="match status" value="2"/>
</dbReference>
<dbReference type="STRING" id="1513271.XM47_14575"/>
<organism evidence="10 11">
    <name type="scientific">Catenovulum maritimum</name>
    <dbReference type="NCBI Taxonomy" id="1513271"/>
    <lineage>
        <taxon>Bacteria</taxon>
        <taxon>Pseudomonadati</taxon>
        <taxon>Pseudomonadota</taxon>
        <taxon>Gammaproteobacteria</taxon>
        <taxon>Alteromonadales</taxon>
        <taxon>Alteromonadaceae</taxon>
        <taxon>Catenovulum</taxon>
    </lineage>
</organism>
<evidence type="ECO:0000259" key="8">
    <source>
        <dbReference type="PROSITE" id="PS50111"/>
    </source>
</evidence>
<evidence type="ECO:0000256" key="1">
    <source>
        <dbReference type="ARBA" id="ARBA00004370"/>
    </source>
</evidence>
<accession>A0A0J8GNQ6</accession>
<feature type="coiled-coil region" evidence="6">
    <location>
        <begin position="692"/>
        <end position="730"/>
    </location>
</feature>
<evidence type="ECO:0000313" key="10">
    <source>
        <dbReference type="EMBL" id="KMT64417.1"/>
    </source>
</evidence>
<dbReference type="PATRIC" id="fig|1513271.3.peg.3000"/>
<dbReference type="CDD" id="cd11386">
    <property type="entry name" value="MCP_signal"/>
    <property type="match status" value="1"/>
</dbReference>
<dbReference type="PROSITE" id="PS50885">
    <property type="entry name" value="HAMP"/>
    <property type="match status" value="1"/>
</dbReference>
<comment type="subcellular location">
    <subcellularLocation>
        <location evidence="1">Membrane</location>
    </subcellularLocation>
</comment>
<feature type="domain" description="HAMP" evidence="9">
    <location>
        <begin position="440"/>
        <end position="487"/>
    </location>
</feature>
<evidence type="ECO:0000256" key="7">
    <source>
        <dbReference type="SAM" id="MobiDB-lite"/>
    </source>
</evidence>
<dbReference type="Gene3D" id="3.30.450.20">
    <property type="entry name" value="PAS domain"/>
    <property type="match status" value="3"/>
</dbReference>
<dbReference type="InterPro" id="IPR004089">
    <property type="entry name" value="MCPsignal_dom"/>
</dbReference>
<keyword evidence="2" id="KW-0488">Methylation</keyword>
<dbReference type="PROSITE" id="PS50111">
    <property type="entry name" value="CHEMOTAXIS_TRANSDUC_2"/>
    <property type="match status" value="1"/>
</dbReference>